<evidence type="ECO:0000313" key="9">
    <source>
        <dbReference type="Ensembl" id="ENSCPIP00010013315.1"/>
    </source>
</evidence>
<evidence type="ECO:0000256" key="4">
    <source>
        <dbReference type="ARBA" id="ARBA00023125"/>
    </source>
</evidence>
<feature type="compositionally biased region" description="Low complexity" evidence="7">
    <location>
        <begin position="119"/>
        <end position="130"/>
    </location>
</feature>
<organism evidence="9 10">
    <name type="scientific">Chrysolophus pictus</name>
    <name type="common">Golden pheasant</name>
    <name type="synonym">Phasianus pictus</name>
    <dbReference type="NCBI Taxonomy" id="9089"/>
    <lineage>
        <taxon>Eukaryota</taxon>
        <taxon>Metazoa</taxon>
        <taxon>Chordata</taxon>
        <taxon>Craniata</taxon>
        <taxon>Vertebrata</taxon>
        <taxon>Euteleostomi</taxon>
        <taxon>Archelosauria</taxon>
        <taxon>Archosauria</taxon>
        <taxon>Dinosauria</taxon>
        <taxon>Saurischia</taxon>
        <taxon>Theropoda</taxon>
        <taxon>Coelurosauria</taxon>
        <taxon>Aves</taxon>
        <taxon>Neognathae</taxon>
        <taxon>Galloanserae</taxon>
        <taxon>Galliformes</taxon>
        <taxon>Phasianidae</taxon>
        <taxon>Phasianinae</taxon>
        <taxon>Chrysolophus</taxon>
    </lineage>
</organism>
<dbReference type="Ensembl" id="ENSCPIT00010015817.1">
    <property type="protein sequence ID" value="ENSCPIP00010013315.1"/>
    <property type="gene ID" value="ENSCPIG00010010519.1"/>
</dbReference>
<dbReference type="PANTHER" id="PTHR10812:SF14">
    <property type="entry name" value="TRANSCRIPTION FACTOR AP-2-BETA"/>
    <property type="match status" value="1"/>
</dbReference>
<sequence>CRVVELQGFSGGNKETLGNFGQDEGDRHDGVPSHSSRLSQLGSVSQGPYSSAPPLSHTPSSDFQPPYFPPPYQPLPYHQSQDPYSHVNDPYSLNPLHQPQQHPWGQRQRQEVGSDTGSLLPQPRAALPQLSGLDPRRDYHSVRRPDVLLHSAHHGLDSGMGDSLSLHGIGHPGMEEVQSVEDANNSGMNLLDQSVIKKVPVPPKSVTSLMMNKDGFLGGISVNTGEVFCSVPGRLSLLSSTSKYKVTVGEVQRRLSPPECLNASLLGGVLRR</sequence>
<dbReference type="GO" id="GO:0000977">
    <property type="term" value="F:RNA polymerase II transcription regulatory region sequence-specific DNA binding"/>
    <property type="evidence" value="ECO:0007669"/>
    <property type="project" value="TreeGrafter"/>
</dbReference>
<keyword evidence="3" id="KW-0805">Transcription regulation</keyword>
<dbReference type="GO" id="GO:0000981">
    <property type="term" value="F:DNA-binding transcription factor activity, RNA polymerase II-specific"/>
    <property type="evidence" value="ECO:0007669"/>
    <property type="project" value="TreeGrafter"/>
</dbReference>
<dbReference type="PRINTS" id="PR01750">
    <property type="entry name" value="AP2BTNSCPFCT"/>
</dbReference>
<keyword evidence="4" id="KW-0238">DNA-binding</keyword>
<accession>A0A8C3LWQ7</accession>
<dbReference type="Proteomes" id="UP000694543">
    <property type="component" value="Unplaced"/>
</dbReference>
<evidence type="ECO:0000256" key="2">
    <source>
        <dbReference type="ARBA" id="ARBA00007770"/>
    </source>
</evidence>
<dbReference type="Pfam" id="PF03299">
    <property type="entry name" value="TF_AP-2"/>
    <property type="match status" value="1"/>
</dbReference>
<name>A0A8C3LWQ7_CHRPC</name>
<evidence type="ECO:0000259" key="8">
    <source>
        <dbReference type="Pfam" id="PF03299"/>
    </source>
</evidence>
<feature type="region of interest" description="Disordered" evidence="7">
    <location>
        <begin position="1"/>
        <end position="137"/>
    </location>
</feature>
<keyword evidence="6" id="KW-0539">Nucleus</keyword>
<dbReference type="InterPro" id="IPR008122">
    <property type="entry name" value="TF_AP2_beta"/>
</dbReference>
<evidence type="ECO:0000256" key="6">
    <source>
        <dbReference type="ARBA" id="ARBA00023242"/>
    </source>
</evidence>
<dbReference type="AlphaFoldDB" id="A0A8C3LWQ7"/>
<keyword evidence="10" id="KW-1185">Reference proteome</keyword>
<comment type="subcellular location">
    <subcellularLocation>
        <location evidence="1">Nucleus</location>
    </subcellularLocation>
</comment>
<feature type="domain" description="Transcription factor AP-2 C-terminal" evidence="8">
    <location>
        <begin position="228"/>
        <end position="272"/>
    </location>
</feature>
<reference evidence="9" key="1">
    <citation type="submission" date="2025-08" db="UniProtKB">
        <authorList>
            <consortium name="Ensembl"/>
        </authorList>
    </citation>
    <scope>IDENTIFICATION</scope>
</reference>
<reference evidence="9" key="2">
    <citation type="submission" date="2025-09" db="UniProtKB">
        <authorList>
            <consortium name="Ensembl"/>
        </authorList>
    </citation>
    <scope>IDENTIFICATION</scope>
</reference>
<feature type="compositionally biased region" description="Polar residues" evidence="7">
    <location>
        <begin position="33"/>
        <end position="49"/>
    </location>
</feature>
<dbReference type="InterPro" id="IPR013854">
    <property type="entry name" value="TF_AP2_C"/>
</dbReference>
<evidence type="ECO:0000256" key="7">
    <source>
        <dbReference type="SAM" id="MobiDB-lite"/>
    </source>
</evidence>
<evidence type="ECO:0000256" key="5">
    <source>
        <dbReference type="ARBA" id="ARBA00023163"/>
    </source>
</evidence>
<dbReference type="InterPro" id="IPR004979">
    <property type="entry name" value="TF_AP2"/>
</dbReference>
<keyword evidence="5" id="KW-0804">Transcription</keyword>
<dbReference type="GO" id="GO:0005634">
    <property type="term" value="C:nucleus"/>
    <property type="evidence" value="ECO:0007669"/>
    <property type="project" value="UniProtKB-SubCell"/>
</dbReference>
<comment type="similarity">
    <text evidence="2">Belongs to the AP-2 family.</text>
</comment>
<proteinExistence type="inferred from homology"/>
<evidence type="ECO:0000313" key="10">
    <source>
        <dbReference type="Proteomes" id="UP000694543"/>
    </source>
</evidence>
<protein>
    <submittedName>
        <fullName evidence="9">Transcription factor AP-2 beta</fullName>
    </submittedName>
</protein>
<evidence type="ECO:0000256" key="1">
    <source>
        <dbReference type="ARBA" id="ARBA00004123"/>
    </source>
</evidence>
<dbReference type="GO" id="GO:0042127">
    <property type="term" value="P:regulation of cell population proliferation"/>
    <property type="evidence" value="ECO:0007669"/>
    <property type="project" value="TreeGrafter"/>
</dbReference>
<evidence type="ECO:0000256" key="3">
    <source>
        <dbReference type="ARBA" id="ARBA00023015"/>
    </source>
</evidence>
<dbReference type="PANTHER" id="PTHR10812">
    <property type="entry name" value="TRANSCRIPTION FACTOR AP-2"/>
    <property type="match status" value="1"/>
</dbReference>